<feature type="signal peptide" evidence="2">
    <location>
        <begin position="1"/>
        <end position="20"/>
    </location>
</feature>
<keyword evidence="5" id="KW-1185">Reference proteome</keyword>
<organism evidence="4 5">
    <name type="scientific">Thelonectria olida</name>
    <dbReference type="NCBI Taxonomy" id="1576542"/>
    <lineage>
        <taxon>Eukaryota</taxon>
        <taxon>Fungi</taxon>
        <taxon>Dikarya</taxon>
        <taxon>Ascomycota</taxon>
        <taxon>Pezizomycotina</taxon>
        <taxon>Sordariomycetes</taxon>
        <taxon>Hypocreomycetidae</taxon>
        <taxon>Hypocreales</taxon>
        <taxon>Nectriaceae</taxon>
        <taxon>Thelonectria</taxon>
    </lineage>
</organism>
<protein>
    <recommendedName>
        <fullName evidence="3">WSC domain-containing protein</fullName>
    </recommendedName>
</protein>
<gene>
    <name evidence="4" type="ORF">B0T10DRAFT_488285</name>
</gene>
<dbReference type="Proteomes" id="UP000777438">
    <property type="component" value="Unassembled WGS sequence"/>
</dbReference>
<accession>A0A9P9ARZ1</accession>
<proteinExistence type="predicted"/>
<dbReference type="AlphaFoldDB" id="A0A9P9ARZ1"/>
<dbReference type="InterPro" id="IPR002889">
    <property type="entry name" value="WSC_carb-bd"/>
</dbReference>
<reference evidence="4 5" key="1">
    <citation type="journal article" date="2021" name="Nat. Commun.">
        <title>Genetic determinants of endophytism in the Arabidopsis root mycobiome.</title>
        <authorList>
            <person name="Mesny F."/>
            <person name="Miyauchi S."/>
            <person name="Thiergart T."/>
            <person name="Pickel B."/>
            <person name="Atanasova L."/>
            <person name="Karlsson M."/>
            <person name="Huettel B."/>
            <person name="Barry K.W."/>
            <person name="Haridas S."/>
            <person name="Chen C."/>
            <person name="Bauer D."/>
            <person name="Andreopoulos W."/>
            <person name="Pangilinan J."/>
            <person name="LaButti K."/>
            <person name="Riley R."/>
            <person name="Lipzen A."/>
            <person name="Clum A."/>
            <person name="Drula E."/>
            <person name="Henrissat B."/>
            <person name="Kohler A."/>
            <person name="Grigoriev I.V."/>
            <person name="Martin F.M."/>
            <person name="Hacquard S."/>
        </authorList>
    </citation>
    <scope>NUCLEOTIDE SEQUENCE [LARGE SCALE GENOMIC DNA]</scope>
    <source>
        <strain evidence="4 5">MPI-CAGE-CH-0241</strain>
    </source>
</reference>
<dbReference type="SMART" id="SM00321">
    <property type="entry name" value="WSC"/>
    <property type="match status" value="1"/>
</dbReference>
<keyword evidence="2" id="KW-0732">Signal</keyword>
<dbReference type="OrthoDB" id="2019572at2759"/>
<feature type="domain" description="WSC" evidence="3">
    <location>
        <begin position="37"/>
        <end position="126"/>
    </location>
</feature>
<dbReference type="EMBL" id="JAGPYM010000012">
    <property type="protein sequence ID" value="KAH6888496.1"/>
    <property type="molecule type" value="Genomic_DNA"/>
</dbReference>
<feature type="region of interest" description="Disordered" evidence="1">
    <location>
        <begin position="138"/>
        <end position="165"/>
    </location>
</feature>
<sequence>MACFTIISATLLFWVTLVAGVRRRPYQHPPTVPILGRPTSQGCFGSLSSTAGRGMKPHFVSVGLCAHICKDEKKAVTVLHMNTCFCAETYPSRLSLVDDSYCSWGCPGYNADACGGPIAFSVVNTGLQLDVEYDGNDNASEPAATASASTSSAIANTGPTDSVPSQCSSWATTTLNGVLDKIEMAAGKLVGKIQAFFKESSEETRQLQEELDL</sequence>
<feature type="compositionally biased region" description="Low complexity" evidence="1">
    <location>
        <begin position="139"/>
        <end position="157"/>
    </location>
</feature>
<evidence type="ECO:0000256" key="1">
    <source>
        <dbReference type="SAM" id="MobiDB-lite"/>
    </source>
</evidence>
<comment type="caution">
    <text evidence="4">The sequence shown here is derived from an EMBL/GenBank/DDBJ whole genome shotgun (WGS) entry which is preliminary data.</text>
</comment>
<evidence type="ECO:0000313" key="4">
    <source>
        <dbReference type="EMBL" id="KAH6888496.1"/>
    </source>
</evidence>
<evidence type="ECO:0000313" key="5">
    <source>
        <dbReference type="Proteomes" id="UP000777438"/>
    </source>
</evidence>
<dbReference type="PROSITE" id="PS51212">
    <property type="entry name" value="WSC"/>
    <property type="match status" value="1"/>
</dbReference>
<feature type="chain" id="PRO_5040344901" description="WSC domain-containing protein" evidence="2">
    <location>
        <begin position="21"/>
        <end position="213"/>
    </location>
</feature>
<dbReference type="Pfam" id="PF01822">
    <property type="entry name" value="WSC"/>
    <property type="match status" value="1"/>
</dbReference>
<name>A0A9P9ARZ1_9HYPO</name>
<evidence type="ECO:0000256" key="2">
    <source>
        <dbReference type="SAM" id="SignalP"/>
    </source>
</evidence>
<evidence type="ECO:0000259" key="3">
    <source>
        <dbReference type="PROSITE" id="PS51212"/>
    </source>
</evidence>